<dbReference type="OrthoDB" id="1108421at2"/>
<dbReference type="NCBIfam" id="TIGR04056">
    <property type="entry name" value="OMP_RagA_SusC"/>
    <property type="match status" value="1"/>
</dbReference>
<dbReference type="SUPFAM" id="SSF56935">
    <property type="entry name" value="Porins"/>
    <property type="match status" value="1"/>
</dbReference>
<dbReference type="NCBIfam" id="TIGR04057">
    <property type="entry name" value="SusC_RagA_signa"/>
    <property type="match status" value="1"/>
</dbReference>
<evidence type="ECO:0000313" key="3">
    <source>
        <dbReference type="EMBL" id="TFH94376.1"/>
    </source>
</evidence>
<dbReference type="Pfam" id="PF13715">
    <property type="entry name" value="CarbopepD_reg_2"/>
    <property type="match status" value="1"/>
</dbReference>
<dbReference type="AlphaFoldDB" id="A0A4Y8WNK3"/>
<proteinExistence type="inferred from homology"/>
<comment type="similarity">
    <text evidence="1">Belongs to the TonB-dependent receptor family.</text>
</comment>
<sequence length="1007" mass="112495">MKSKILLLISLFFLSIGTALGQTITVKGIVLDEKGEPVIGASVRLKSNPSVGAATGLDGDFTLKAKQGELIIVSYVGYKTQEVAAAPSLTIKLAPDQELLDEVVVVGYSTRSVANTSASVVKVSAKDLQSKPTSNVMDAAQGKVSGLQVLTSSGEPSETSSMKLHGVGSLGASSTPLYIVDGMPVTADMIRGMNQNDIESMQFLKDAAATSIYGARAANGVIYIQTKRGKMQDRATITVRGQYGISTLANKSYYDKLMNTNELFSLWQEYEDAGLLKKGQVNKQREKYGMNDTKWWKYFYQDAPMYQSDISISGGSAKTNYYISAGILDQKGIRAGSQYSKINLRTNLNSTLNDWIKVGINSSVSYDKTRISPESFAQGETYVSLQTILNQPFYTPYDKDGKEYYDEPIPGLGFYNPKYSMSKDTPIDNLLFLNLSGNLTLTPFENFQIRSQAGMEMRDYSRDRYRRPSWIKLAGNGTRSIQHSRGINFTTNNVAEYKFSIKDDHHFIALLGQEYIDYRYDFFSAFGAGLLDDRLGLLKHTTKEKAVDQEYTSNAFLSFFTQLSYDFDRKYFVDLVVRNDASSRFGANHRNATFWSLGLMWKAKEESFLKNVSWINTLDVKASYGTQGNAAIGDYKALATVKKGGQYNGIAGWKLSNPGNPDLTWESQDKLTVGVTADLFDRLHVNVEFYNRVTRDMLMDVPQPYSTGLQLDKMDFASIMENVGAYQNRGIDLTIRGDVLRGKDYGLTAYYNMNYNRDKVLELFQGRDSWILPGYGFGYIVGQPVKFIYPVFKDINPDNGLPRWYLPAVNEDGSINKKVNQKDDSKVTETWNGATLEQNTGVNRYPAFTGGFGLAANWKGLSLQADFAFVVGKYMIANETFFSKNSISFFGMNTEKSSANYWKKKGDNAQYPSLEYQGNGGNATEFDTRLLSNASFMRLKNLTIGYELQESLLRRQNIFTGAKIYATARNLFTLTKFNGIDPEVDSNLSFHTNPNTKQYVIGLELSF</sequence>
<dbReference type="SUPFAM" id="SSF49464">
    <property type="entry name" value="Carboxypeptidase regulatory domain-like"/>
    <property type="match status" value="1"/>
</dbReference>
<dbReference type="InterPro" id="IPR008969">
    <property type="entry name" value="CarboxyPept-like_regulatory"/>
</dbReference>
<evidence type="ECO:0000256" key="1">
    <source>
        <dbReference type="PROSITE-ProRule" id="PRU01360"/>
    </source>
</evidence>
<feature type="domain" description="TonB-dependent receptor plug" evidence="2">
    <location>
        <begin position="114"/>
        <end position="221"/>
    </location>
</feature>
<dbReference type="GO" id="GO:0009279">
    <property type="term" value="C:cell outer membrane"/>
    <property type="evidence" value="ECO:0007669"/>
    <property type="project" value="UniProtKB-SubCell"/>
</dbReference>
<dbReference type="InterPro" id="IPR012910">
    <property type="entry name" value="Plug_dom"/>
</dbReference>
<gene>
    <name evidence="3" type="ORF">E4P47_07775</name>
</gene>
<dbReference type="EMBL" id="SPNC01000131">
    <property type="protein sequence ID" value="TFH94376.1"/>
    <property type="molecule type" value="Genomic_DNA"/>
</dbReference>
<dbReference type="InterPro" id="IPR023996">
    <property type="entry name" value="TonB-dep_OMP_SusC/RagA"/>
</dbReference>
<comment type="subcellular location">
    <subcellularLocation>
        <location evidence="1">Cell outer membrane</location>
        <topology evidence="1">Multi-pass membrane protein</topology>
    </subcellularLocation>
</comment>
<keyword evidence="1" id="KW-0812">Transmembrane</keyword>
<name>A0A4Y8WNK3_9PORP</name>
<evidence type="ECO:0000313" key="4">
    <source>
        <dbReference type="Proteomes" id="UP000297225"/>
    </source>
</evidence>
<dbReference type="RefSeq" id="WP_134849693.1">
    <property type="nucleotide sequence ID" value="NZ_SPNB01000038.1"/>
</dbReference>
<keyword evidence="4" id="KW-1185">Reference proteome</keyword>
<keyword evidence="1" id="KW-0998">Cell outer membrane</keyword>
<accession>A0A4Y8WNK3</accession>
<dbReference type="InterPro" id="IPR039426">
    <property type="entry name" value="TonB-dep_rcpt-like"/>
</dbReference>
<reference evidence="3 4" key="1">
    <citation type="submission" date="2019-03" db="EMBL/GenBank/DDBJ databases">
        <title>Porphyromonas levii Isolated from the Uterus of Dairy Cows.</title>
        <authorList>
            <person name="Francis A.M."/>
        </authorList>
    </citation>
    <scope>NUCLEOTIDE SEQUENCE [LARGE SCALE GENOMIC DNA]</scope>
    <source>
        <strain evidence="3 4">AF5678</strain>
    </source>
</reference>
<dbReference type="Gene3D" id="2.60.40.1120">
    <property type="entry name" value="Carboxypeptidase-like, regulatory domain"/>
    <property type="match status" value="1"/>
</dbReference>
<dbReference type="PROSITE" id="PS52016">
    <property type="entry name" value="TONB_DEPENDENT_REC_3"/>
    <property type="match status" value="1"/>
</dbReference>
<dbReference type="Pfam" id="PF07715">
    <property type="entry name" value="Plug"/>
    <property type="match status" value="1"/>
</dbReference>
<keyword evidence="1" id="KW-1134">Transmembrane beta strand</keyword>
<dbReference type="Gene3D" id="2.170.130.10">
    <property type="entry name" value="TonB-dependent receptor, plug domain"/>
    <property type="match status" value="1"/>
</dbReference>
<dbReference type="Proteomes" id="UP000297225">
    <property type="component" value="Unassembled WGS sequence"/>
</dbReference>
<dbReference type="InterPro" id="IPR037066">
    <property type="entry name" value="Plug_dom_sf"/>
</dbReference>
<protein>
    <submittedName>
        <fullName evidence="3">SusC/RagA family TonB-linked outer membrane protein</fullName>
    </submittedName>
</protein>
<comment type="caution">
    <text evidence="3">The sequence shown here is derived from an EMBL/GenBank/DDBJ whole genome shotgun (WGS) entry which is preliminary data.</text>
</comment>
<dbReference type="InterPro" id="IPR023997">
    <property type="entry name" value="TonB-dep_OMP_SusC/RagA_CS"/>
</dbReference>
<keyword evidence="1" id="KW-0472">Membrane</keyword>
<evidence type="ECO:0000259" key="2">
    <source>
        <dbReference type="Pfam" id="PF07715"/>
    </source>
</evidence>
<keyword evidence="1" id="KW-0813">Transport</keyword>
<organism evidence="3 4">
    <name type="scientific">Porphyromonas levii</name>
    <dbReference type="NCBI Taxonomy" id="28114"/>
    <lineage>
        <taxon>Bacteria</taxon>
        <taxon>Pseudomonadati</taxon>
        <taxon>Bacteroidota</taxon>
        <taxon>Bacteroidia</taxon>
        <taxon>Bacteroidales</taxon>
        <taxon>Porphyromonadaceae</taxon>
        <taxon>Porphyromonas</taxon>
    </lineage>
</organism>